<evidence type="ECO:0000313" key="2">
    <source>
        <dbReference type="Proteomes" id="UP000324222"/>
    </source>
</evidence>
<sequence>MIQPTCGAESLKSVAKCGRFEWRRAVRSSSALFTEFRMNLIDLVDTRYVAVFPGAAHSVVVGKMEVAEAAEYNPW</sequence>
<dbReference type="Proteomes" id="UP000324222">
    <property type="component" value="Unassembled WGS sequence"/>
</dbReference>
<keyword evidence="2" id="KW-1185">Reference proteome</keyword>
<evidence type="ECO:0000313" key="1">
    <source>
        <dbReference type="EMBL" id="MPC29664.1"/>
    </source>
</evidence>
<gene>
    <name evidence="1" type="ORF">E2C01_022909</name>
</gene>
<accession>A0A5B7EA56</accession>
<reference evidence="1 2" key="1">
    <citation type="submission" date="2019-05" db="EMBL/GenBank/DDBJ databases">
        <title>Another draft genome of Portunus trituberculatus and its Hox gene families provides insights of decapod evolution.</title>
        <authorList>
            <person name="Jeong J.-H."/>
            <person name="Song I."/>
            <person name="Kim S."/>
            <person name="Choi T."/>
            <person name="Kim D."/>
            <person name="Ryu S."/>
            <person name="Kim W."/>
        </authorList>
    </citation>
    <scope>NUCLEOTIDE SEQUENCE [LARGE SCALE GENOMIC DNA]</scope>
    <source>
        <tissue evidence="1">Muscle</tissue>
    </source>
</reference>
<proteinExistence type="predicted"/>
<organism evidence="1 2">
    <name type="scientific">Portunus trituberculatus</name>
    <name type="common">Swimming crab</name>
    <name type="synonym">Neptunus trituberculatus</name>
    <dbReference type="NCBI Taxonomy" id="210409"/>
    <lineage>
        <taxon>Eukaryota</taxon>
        <taxon>Metazoa</taxon>
        <taxon>Ecdysozoa</taxon>
        <taxon>Arthropoda</taxon>
        <taxon>Crustacea</taxon>
        <taxon>Multicrustacea</taxon>
        <taxon>Malacostraca</taxon>
        <taxon>Eumalacostraca</taxon>
        <taxon>Eucarida</taxon>
        <taxon>Decapoda</taxon>
        <taxon>Pleocyemata</taxon>
        <taxon>Brachyura</taxon>
        <taxon>Eubrachyura</taxon>
        <taxon>Portunoidea</taxon>
        <taxon>Portunidae</taxon>
        <taxon>Portuninae</taxon>
        <taxon>Portunus</taxon>
    </lineage>
</organism>
<dbReference type="EMBL" id="VSRR010002114">
    <property type="protein sequence ID" value="MPC29664.1"/>
    <property type="molecule type" value="Genomic_DNA"/>
</dbReference>
<dbReference type="AlphaFoldDB" id="A0A5B7EA56"/>
<protein>
    <submittedName>
        <fullName evidence="1">Uncharacterized protein</fullName>
    </submittedName>
</protein>
<name>A0A5B7EA56_PORTR</name>
<comment type="caution">
    <text evidence="1">The sequence shown here is derived from an EMBL/GenBank/DDBJ whole genome shotgun (WGS) entry which is preliminary data.</text>
</comment>